<gene>
    <name evidence="2" type="ORF">Q5P01_013567</name>
</gene>
<dbReference type="AlphaFoldDB" id="A0AA88MMQ5"/>
<reference evidence="2" key="1">
    <citation type="submission" date="2023-07" db="EMBL/GenBank/DDBJ databases">
        <title>Chromosome-level Genome Assembly of Striped Snakehead (Channa striata).</title>
        <authorList>
            <person name="Liu H."/>
        </authorList>
    </citation>
    <scope>NUCLEOTIDE SEQUENCE</scope>
    <source>
        <strain evidence="2">Gz</strain>
        <tissue evidence="2">Muscle</tissue>
    </source>
</reference>
<evidence type="ECO:0000313" key="2">
    <source>
        <dbReference type="EMBL" id="KAK2839827.1"/>
    </source>
</evidence>
<dbReference type="EMBL" id="JAUPFM010000010">
    <property type="protein sequence ID" value="KAK2839827.1"/>
    <property type="molecule type" value="Genomic_DNA"/>
</dbReference>
<evidence type="ECO:0000313" key="3">
    <source>
        <dbReference type="Proteomes" id="UP001187415"/>
    </source>
</evidence>
<organism evidence="2 3">
    <name type="scientific">Channa striata</name>
    <name type="common">Snakehead murrel</name>
    <name type="synonym">Ophicephalus striatus</name>
    <dbReference type="NCBI Taxonomy" id="64152"/>
    <lineage>
        <taxon>Eukaryota</taxon>
        <taxon>Metazoa</taxon>
        <taxon>Chordata</taxon>
        <taxon>Craniata</taxon>
        <taxon>Vertebrata</taxon>
        <taxon>Euteleostomi</taxon>
        <taxon>Actinopterygii</taxon>
        <taxon>Neopterygii</taxon>
        <taxon>Teleostei</taxon>
        <taxon>Neoteleostei</taxon>
        <taxon>Acanthomorphata</taxon>
        <taxon>Anabantaria</taxon>
        <taxon>Anabantiformes</taxon>
        <taxon>Channoidei</taxon>
        <taxon>Channidae</taxon>
        <taxon>Channa</taxon>
    </lineage>
</organism>
<feature type="compositionally biased region" description="Gly residues" evidence="1">
    <location>
        <begin position="20"/>
        <end position="35"/>
    </location>
</feature>
<sequence>MDPGTGAAAAVAAEEDEEGGGGGGWGEQKEGGGQAATGSQAADSSSMSTKMSFLPGRATGSRATGSQEELEPIPATELSPDGGTDEARQDGARRLKVVGGHFPPGADGVTIQTPIALLWFCWIHPVLA</sequence>
<feature type="compositionally biased region" description="Low complexity" evidence="1">
    <location>
        <begin position="36"/>
        <end position="46"/>
    </location>
</feature>
<name>A0AA88MMQ5_CHASR</name>
<evidence type="ECO:0000256" key="1">
    <source>
        <dbReference type="SAM" id="MobiDB-lite"/>
    </source>
</evidence>
<accession>A0AA88MMQ5</accession>
<feature type="compositionally biased region" description="Low complexity" evidence="1">
    <location>
        <begin position="1"/>
        <end position="12"/>
    </location>
</feature>
<feature type="region of interest" description="Disordered" evidence="1">
    <location>
        <begin position="1"/>
        <end position="91"/>
    </location>
</feature>
<keyword evidence="3" id="KW-1185">Reference proteome</keyword>
<protein>
    <submittedName>
        <fullName evidence="2">Uncharacterized protein</fullName>
    </submittedName>
</protein>
<proteinExistence type="predicted"/>
<dbReference type="Proteomes" id="UP001187415">
    <property type="component" value="Unassembled WGS sequence"/>
</dbReference>
<comment type="caution">
    <text evidence="2">The sequence shown here is derived from an EMBL/GenBank/DDBJ whole genome shotgun (WGS) entry which is preliminary data.</text>
</comment>